<dbReference type="AlphaFoldDB" id="J4H3Y0"/>
<accession>J4H3Y0</accession>
<evidence type="ECO:0000313" key="3">
    <source>
        <dbReference type="Proteomes" id="UP000006352"/>
    </source>
</evidence>
<name>J4H3Y0_9APHY</name>
<dbReference type="GO" id="GO:0070485">
    <property type="term" value="P:dehydro-D-arabinono-1,4-lactone biosynthetic process"/>
    <property type="evidence" value="ECO:0007669"/>
    <property type="project" value="TreeGrafter"/>
</dbReference>
<dbReference type="RefSeq" id="XP_012183312.1">
    <property type="nucleotide sequence ID" value="XM_012327922.1"/>
</dbReference>
<dbReference type="SUPFAM" id="SSF51430">
    <property type="entry name" value="NAD(P)-linked oxidoreductase"/>
    <property type="match status" value="1"/>
</dbReference>
<organism evidence="2 3">
    <name type="scientific">Fibroporia radiculosa</name>
    <dbReference type="NCBI Taxonomy" id="599839"/>
    <lineage>
        <taxon>Eukaryota</taxon>
        <taxon>Fungi</taxon>
        <taxon>Dikarya</taxon>
        <taxon>Basidiomycota</taxon>
        <taxon>Agaricomycotina</taxon>
        <taxon>Agaricomycetes</taxon>
        <taxon>Polyporales</taxon>
        <taxon>Fibroporiaceae</taxon>
        <taxon>Fibroporia</taxon>
    </lineage>
</organism>
<dbReference type="Pfam" id="PF00248">
    <property type="entry name" value="Aldo_ket_red"/>
    <property type="match status" value="1"/>
</dbReference>
<dbReference type="HOGENOM" id="CLU_023205_7_2_1"/>
<dbReference type="Gene3D" id="3.20.20.100">
    <property type="entry name" value="NADP-dependent oxidoreductase domain"/>
    <property type="match status" value="1"/>
</dbReference>
<dbReference type="GeneID" id="24098940"/>
<dbReference type="OrthoDB" id="5286008at2759"/>
<dbReference type="PANTHER" id="PTHR42686">
    <property type="entry name" value="GH17980P-RELATED"/>
    <property type="match status" value="1"/>
</dbReference>
<dbReference type="InterPro" id="IPR036812">
    <property type="entry name" value="NAD(P)_OxRdtase_dom_sf"/>
</dbReference>
<reference evidence="2 3" key="1">
    <citation type="journal article" date="2012" name="Appl. Environ. Microbiol.">
        <title>Short-read sequencing for genomic analysis of the brown rot fungus Fibroporia radiculosa.</title>
        <authorList>
            <person name="Tang J.D."/>
            <person name="Perkins A.D."/>
            <person name="Sonstegard T.S."/>
            <person name="Schroeder S.G."/>
            <person name="Burgess S.C."/>
            <person name="Diehl S.V."/>
        </authorList>
    </citation>
    <scope>NUCLEOTIDE SEQUENCE [LARGE SCALE GENOMIC DNA]</scope>
    <source>
        <strain evidence="2 3">TFFH 294</strain>
    </source>
</reference>
<evidence type="ECO:0000259" key="1">
    <source>
        <dbReference type="Pfam" id="PF00248"/>
    </source>
</evidence>
<dbReference type="EMBL" id="HE797139">
    <property type="protein sequence ID" value="CCM04029.1"/>
    <property type="molecule type" value="Genomic_DNA"/>
</dbReference>
<keyword evidence="3" id="KW-1185">Reference proteome</keyword>
<gene>
    <name evidence="2" type="ORF">FIBRA_06186</name>
</gene>
<dbReference type="InterPro" id="IPR023210">
    <property type="entry name" value="NADP_OxRdtase_dom"/>
</dbReference>
<dbReference type="GO" id="GO:0005829">
    <property type="term" value="C:cytosol"/>
    <property type="evidence" value="ECO:0007669"/>
    <property type="project" value="TreeGrafter"/>
</dbReference>
<dbReference type="Proteomes" id="UP000006352">
    <property type="component" value="Unassembled WGS sequence"/>
</dbReference>
<dbReference type="GO" id="GO:0045290">
    <property type="term" value="F:D-arabinose 1-dehydrogenase [NAD(P)+] activity"/>
    <property type="evidence" value="ECO:0007669"/>
    <property type="project" value="TreeGrafter"/>
</dbReference>
<proteinExistence type="predicted"/>
<dbReference type="PANTHER" id="PTHR42686:SF1">
    <property type="entry name" value="GH17980P-RELATED"/>
    <property type="match status" value="1"/>
</dbReference>
<dbReference type="InterPro" id="IPR020471">
    <property type="entry name" value="AKR"/>
</dbReference>
<protein>
    <recommendedName>
        <fullName evidence="1">NADP-dependent oxidoreductase domain-containing protein</fullName>
    </recommendedName>
</protein>
<dbReference type="STRING" id="599839.J4H3Y0"/>
<evidence type="ECO:0000313" key="2">
    <source>
        <dbReference type="EMBL" id="CCM04029.1"/>
    </source>
</evidence>
<feature type="domain" description="NADP-dependent oxidoreductase" evidence="1">
    <location>
        <begin position="67"/>
        <end position="358"/>
    </location>
</feature>
<sequence>MVIRLDSPQPVYSLPSFDIPDEEEDVPTPGVPPSLIGPLELPEIVLGAAALSTIYNKESHLLGFVPVRTVRLALRYGITTFDTSPYYGESELVLGTALKALELDFPRSSYKLMTKVGRYGRTRADFDYSPATIRASVERSMSRLHTTYLDTVYLHDVEYVATQVGPREAGSSMVALGEGKAEYGLVEGDEGKVWGEGDQRILGALAELQKMKDEGIVKSIGITGYPLPTLLRLALLVLHTPPYKPLDVLLSYCHSTLQNDAFTAFVPLFRERARVSQLLTASPLCMGLLTPTPPKWHPAPPELLKAVKQANVVCGEWEGGLPNVAIGYGYRTASRMSMPVVVGLSNPREVHENIQVWRAIKEGKNDNARVVQEKEVSKVFSDFVNWSWASPPSDLL</sequence>
<dbReference type="InParanoid" id="J4H3Y0"/>